<reference evidence="1" key="1">
    <citation type="journal article" date="2021" name="IMA Fungus">
        <title>Genomic characterization of three marine fungi, including Emericellopsis atlantica sp. nov. with signatures of a generalist lifestyle and marine biomass degradation.</title>
        <authorList>
            <person name="Hagestad O.C."/>
            <person name="Hou L."/>
            <person name="Andersen J.H."/>
            <person name="Hansen E.H."/>
            <person name="Altermark B."/>
            <person name="Li C."/>
            <person name="Kuhnert E."/>
            <person name="Cox R.J."/>
            <person name="Crous P.W."/>
            <person name="Spatafora J.W."/>
            <person name="Lail K."/>
            <person name="Amirebrahimi M."/>
            <person name="Lipzen A."/>
            <person name="Pangilinan J."/>
            <person name="Andreopoulos W."/>
            <person name="Hayes R.D."/>
            <person name="Ng V."/>
            <person name="Grigoriev I.V."/>
            <person name="Jackson S.A."/>
            <person name="Sutton T.D.S."/>
            <person name="Dobson A.D.W."/>
            <person name="Rama T."/>
        </authorList>
    </citation>
    <scope>NUCLEOTIDE SEQUENCE</scope>
    <source>
        <strain evidence="1">TRa018bII</strain>
    </source>
</reference>
<keyword evidence="2" id="KW-1185">Reference proteome</keyword>
<sequence>MSVDNAELSQESFETFKDKIAQLCHNLGHGEPSQILRMKGGSSNQVIGIRLPDLDKQDYIVRIPRFNTGDHQGNEILDQVSVLLHISEQGFARTPSILAYDSTTNNAIGKAGIVDWDDVMSAPLVLTRKPPTWLWDDEDYRTSGWDGDCDTKLTRDLTQNEMVVKAHFDQVIARLAPTYIDDAYHRGLWLRRLARFAIYGFSDDRDIERYEAFVEEWDAYYQSLVLDY</sequence>
<proteinExistence type="predicted"/>
<evidence type="ECO:0000313" key="2">
    <source>
        <dbReference type="Proteomes" id="UP000824998"/>
    </source>
</evidence>
<dbReference type="EMBL" id="MU251388">
    <property type="protein sequence ID" value="KAG9237381.1"/>
    <property type="molecule type" value="Genomic_DNA"/>
</dbReference>
<evidence type="ECO:0008006" key="3">
    <source>
        <dbReference type="Google" id="ProtNLM"/>
    </source>
</evidence>
<name>A0A9P7YPK4_9HELO</name>
<organism evidence="1 2">
    <name type="scientific">Amylocarpus encephaloides</name>
    <dbReference type="NCBI Taxonomy" id="45428"/>
    <lineage>
        <taxon>Eukaryota</taxon>
        <taxon>Fungi</taxon>
        <taxon>Dikarya</taxon>
        <taxon>Ascomycota</taxon>
        <taxon>Pezizomycotina</taxon>
        <taxon>Leotiomycetes</taxon>
        <taxon>Helotiales</taxon>
        <taxon>Helotiales incertae sedis</taxon>
        <taxon>Amylocarpus</taxon>
    </lineage>
</organism>
<dbReference type="AlphaFoldDB" id="A0A9P7YPK4"/>
<accession>A0A9P7YPK4</accession>
<gene>
    <name evidence="1" type="ORF">BJ875DRAFT_370148</name>
</gene>
<protein>
    <recommendedName>
        <fullName evidence="3">Aminoglycoside phosphotransferase domain-containing protein</fullName>
    </recommendedName>
</protein>
<dbReference type="Proteomes" id="UP000824998">
    <property type="component" value="Unassembled WGS sequence"/>
</dbReference>
<evidence type="ECO:0000313" key="1">
    <source>
        <dbReference type="EMBL" id="KAG9237381.1"/>
    </source>
</evidence>
<dbReference type="InterPro" id="IPR011009">
    <property type="entry name" value="Kinase-like_dom_sf"/>
</dbReference>
<dbReference type="SUPFAM" id="SSF56112">
    <property type="entry name" value="Protein kinase-like (PK-like)"/>
    <property type="match status" value="1"/>
</dbReference>
<dbReference type="OrthoDB" id="2968323at2759"/>
<comment type="caution">
    <text evidence="1">The sequence shown here is derived from an EMBL/GenBank/DDBJ whole genome shotgun (WGS) entry which is preliminary data.</text>
</comment>